<dbReference type="Gene3D" id="3.20.110.10">
    <property type="entry name" value="Glycoside hydrolase 38, N terminal domain"/>
    <property type="match status" value="1"/>
</dbReference>
<sequence>MIGPWFTQPDALHTQGESLLRNGMIGKLTSQKYGKTLNIGYLPDTFGFNSQLPIIISELGMESFIFWRGINPDQTKSLYFNWYNLSKSRHVIAVNMPQGYGTGMLLAPTKSYVNKKLDPAVEFIKQYLPANFSKVLIPTGNDQMSIIHDFSKKITQINKIGKYHYYSSSFSQFINQISKYDLPKYSGELIEPIFARIHRTCGSSRMPLKLEIVRLENKLIYQVEPLLVMARTCEIDLSNNLLVEAWKKVLESQAHDSLAGSISDSVAEDIRHRIKEGNELADGIINTIQRLLALKLRLKPNQVLIFNPALKENDGYHKIKVFTSSRYVEFENAAETVLFNQTYVKARAHILLQSSDGDHYINEPGYFCSEYLVKKKLFPLSYQVLTFHEVHEVDKFLEKSNQSTKIVASKNLKLKFESGIVSLTIDNKSINDFIYFEDQGNAGDTYDYSPLINDEPLKLHFNQAKTTTTKNGIQQLKLFGETTLAADLNERQQNKKTGSLKYSVVITLDKNQHLGIVVKINNQIDDHYLRLVINTGILNQTAIGSVPYGFIKHKTENLKNWKTKYSEKPVNVWPLDNSVSLSSGQRAITIYTSDIKEYEQNGNYLKFTLLATTNQLGKPNLINRPGRASGDTTKVGHPLLATPQAEYHGKFEFNFDIQFSKQFMPQQIANQSYLLKSSALTYQMQNLNLFANRLDNKLQDDLVPHKKLPRELSLFNKEINLCVSACYPDYFDKSAVIIRLFNPTEKNILYKVPDNAEVVDACDQKKNYSGFVASYDLISLKFKK</sequence>
<dbReference type="Pfam" id="PF01074">
    <property type="entry name" value="Glyco_hydro_38N"/>
    <property type="match status" value="1"/>
</dbReference>
<evidence type="ECO:0000256" key="3">
    <source>
        <dbReference type="ARBA" id="ARBA00022801"/>
    </source>
</evidence>
<evidence type="ECO:0000313" key="7">
    <source>
        <dbReference type="Proteomes" id="UP000051451"/>
    </source>
</evidence>
<evidence type="ECO:0000313" key="6">
    <source>
        <dbReference type="EMBL" id="KRM03984.1"/>
    </source>
</evidence>
<dbReference type="SUPFAM" id="SSF88713">
    <property type="entry name" value="Glycoside hydrolase/deacetylase"/>
    <property type="match status" value="1"/>
</dbReference>
<dbReference type="InterPro" id="IPR015341">
    <property type="entry name" value="Glyco_hydro_38_cen"/>
</dbReference>
<evidence type="ECO:0000256" key="4">
    <source>
        <dbReference type="ARBA" id="ARBA00023295"/>
    </source>
</evidence>
<dbReference type="STRING" id="1423750.FC89_GL002386"/>
<dbReference type="Pfam" id="PF07748">
    <property type="entry name" value="Glyco_hydro_38C"/>
    <property type="match status" value="1"/>
</dbReference>
<dbReference type="PANTHER" id="PTHR46017">
    <property type="entry name" value="ALPHA-MANNOSIDASE 2C1"/>
    <property type="match status" value="1"/>
</dbReference>
<dbReference type="InterPro" id="IPR011682">
    <property type="entry name" value="Glyco_hydro_38_C"/>
</dbReference>
<organism evidence="6 7">
    <name type="scientific">Liquorilactobacillus ghanensis DSM 18630</name>
    <dbReference type="NCBI Taxonomy" id="1423750"/>
    <lineage>
        <taxon>Bacteria</taxon>
        <taxon>Bacillati</taxon>
        <taxon>Bacillota</taxon>
        <taxon>Bacilli</taxon>
        <taxon>Lactobacillales</taxon>
        <taxon>Lactobacillaceae</taxon>
        <taxon>Liquorilactobacillus</taxon>
    </lineage>
</organism>
<evidence type="ECO:0000256" key="1">
    <source>
        <dbReference type="ARBA" id="ARBA00009792"/>
    </source>
</evidence>
<keyword evidence="2" id="KW-0479">Metal-binding</keyword>
<dbReference type="SMART" id="SM00872">
    <property type="entry name" value="Alpha-mann_mid"/>
    <property type="match status" value="1"/>
</dbReference>
<dbReference type="Proteomes" id="UP000051451">
    <property type="component" value="Unassembled WGS sequence"/>
</dbReference>
<name>A0A0R1VEM7_9LACO</name>
<dbReference type="PATRIC" id="fig|1423750.3.peg.2429"/>
<keyword evidence="4" id="KW-0326">Glycosidase</keyword>
<dbReference type="SUPFAM" id="SSF74650">
    <property type="entry name" value="Galactose mutarotase-like"/>
    <property type="match status" value="1"/>
</dbReference>
<keyword evidence="7" id="KW-1185">Reference proteome</keyword>
<dbReference type="GO" id="GO:0004559">
    <property type="term" value="F:alpha-mannosidase activity"/>
    <property type="evidence" value="ECO:0007669"/>
    <property type="project" value="InterPro"/>
</dbReference>
<gene>
    <name evidence="6" type="ORF">FC89_GL002386</name>
</gene>
<dbReference type="SUPFAM" id="SSF88688">
    <property type="entry name" value="Families 57/38 glycoside transferase middle domain"/>
    <property type="match status" value="1"/>
</dbReference>
<dbReference type="GO" id="GO:0009313">
    <property type="term" value="P:oligosaccharide catabolic process"/>
    <property type="evidence" value="ECO:0007669"/>
    <property type="project" value="TreeGrafter"/>
</dbReference>
<feature type="domain" description="Glycoside hydrolase family 38 central" evidence="5">
    <location>
        <begin position="196"/>
        <end position="274"/>
    </location>
</feature>
<comment type="similarity">
    <text evidence="1">Belongs to the glycosyl hydrolase 38 family.</text>
</comment>
<comment type="caution">
    <text evidence="6">The sequence shown here is derived from an EMBL/GenBank/DDBJ whole genome shotgun (WGS) entry which is preliminary data.</text>
</comment>
<dbReference type="EMBL" id="AZGB01000030">
    <property type="protein sequence ID" value="KRM03984.1"/>
    <property type="molecule type" value="Genomic_DNA"/>
</dbReference>
<accession>A0A0R1VEM7</accession>
<dbReference type="InterPro" id="IPR028995">
    <property type="entry name" value="Glyco_hydro_57/38_cen_sf"/>
</dbReference>
<dbReference type="InterPro" id="IPR011013">
    <property type="entry name" value="Gal_mutarotase_sf_dom"/>
</dbReference>
<dbReference type="Gene3D" id="2.70.98.30">
    <property type="entry name" value="Golgi alpha-mannosidase II, domain 4"/>
    <property type="match status" value="1"/>
</dbReference>
<dbReference type="Gene3D" id="1.20.1270.50">
    <property type="entry name" value="Glycoside hydrolase family 38, central domain"/>
    <property type="match status" value="1"/>
</dbReference>
<dbReference type="GO" id="GO:0030246">
    <property type="term" value="F:carbohydrate binding"/>
    <property type="evidence" value="ECO:0007669"/>
    <property type="project" value="InterPro"/>
</dbReference>
<dbReference type="AlphaFoldDB" id="A0A0R1VEM7"/>
<dbReference type="InterPro" id="IPR000602">
    <property type="entry name" value="Glyco_hydro_38_N"/>
</dbReference>
<protein>
    <recommendedName>
        <fullName evidence="5">Glycoside hydrolase family 38 central domain-containing protein</fullName>
    </recommendedName>
</protein>
<dbReference type="InterPro" id="IPR011330">
    <property type="entry name" value="Glyco_hydro/deAcase_b/a-brl"/>
</dbReference>
<evidence type="ECO:0000259" key="5">
    <source>
        <dbReference type="SMART" id="SM00872"/>
    </source>
</evidence>
<keyword evidence="3" id="KW-0378">Hydrolase</keyword>
<reference evidence="6 7" key="1">
    <citation type="journal article" date="2015" name="Genome Announc.">
        <title>Expanding the biotechnology potential of lactobacilli through comparative genomics of 213 strains and associated genera.</title>
        <authorList>
            <person name="Sun Z."/>
            <person name="Harris H.M."/>
            <person name="McCann A."/>
            <person name="Guo C."/>
            <person name="Argimon S."/>
            <person name="Zhang W."/>
            <person name="Yang X."/>
            <person name="Jeffery I.B."/>
            <person name="Cooney J.C."/>
            <person name="Kagawa T.F."/>
            <person name="Liu W."/>
            <person name="Song Y."/>
            <person name="Salvetti E."/>
            <person name="Wrobel A."/>
            <person name="Rasinkangas P."/>
            <person name="Parkhill J."/>
            <person name="Rea M.C."/>
            <person name="O'Sullivan O."/>
            <person name="Ritari J."/>
            <person name="Douillard F.P."/>
            <person name="Paul Ross R."/>
            <person name="Yang R."/>
            <person name="Briner A.E."/>
            <person name="Felis G.E."/>
            <person name="de Vos W.M."/>
            <person name="Barrangou R."/>
            <person name="Klaenhammer T.R."/>
            <person name="Caufield P.W."/>
            <person name="Cui Y."/>
            <person name="Zhang H."/>
            <person name="O'Toole P.W."/>
        </authorList>
    </citation>
    <scope>NUCLEOTIDE SEQUENCE [LARGE SCALE GENOMIC DNA]</scope>
    <source>
        <strain evidence="6 7">DSM 18630</strain>
    </source>
</reference>
<proteinExistence type="inferred from homology"/>
<dbReference type="GO" id="GO:0006013">
    <property type="term" value="P:mannose metabolic process"/>
    <property type="evidence" value="ECO:0007669"/>
    <property type="project" value="InterPro"/>
</dbReference>
<dbReference type="Pfam" id="PF09261">
    <property type="entry name" value="Alpha-mann_mid"/>
    <property type="match status" value="1"/>
</dbReference>
<dbReference type="GO" id="GO:0046872">
    <property type="term" value="F:metal ion binding"/>
    <property type="evidence" value="ECO:0007669"/>
    <property type="project" value="UniProtKB-KW"/>
</dbReference>
<dbReference type="InterPro" id="IPR027291">
    <property type="entry name" value="Glyco_hydro_38_N_sf"/>
</dbReference>
<dbReference type="PANTHER" id="PTHR46017:SF2">
    <property type="entry name" value="MANNOSYLGLYCERATE HYDROLASE"/>
    <property type="match status" value="1"/>
</dbReference>
<evidence type="ECO:0000256" key="2">
    <source>
        <dbReference type="ARBA" id="ARBA00022723"/>
    </source>
</evidence>
<dbReference type="InterPro" id="IPR037094">
    <property type="entry name" value="Glyco_hydro_38_cen_sf"/>
</dbReference>